<evidence type="ECO:0000313" key="2">
    <source>
        <dbReference type="Proteomes" id="UP000034846"/>
    </source>
</evidence>
<comment type="caution">
    <text evidence="1">The sequence shown here is derived from an EMBL/GenBank/DDBJ whole genome shotgun (WGS) entry which is preliminary data.</text>
</comment>
<evidence type="ECO:0000313" key="1">
    <source>
        <dbReference type="EMBL" id="KKW28875.1"/>
    </source>
</evidence>
<dbReference type="AlphaFoldDB" id="A0A0G1XDC3"/>
<sequence length="173" mass="19250">MILSLFIGTHTSSDPNAFYVLARAVRSKRQHAVDPKPGWLMPSMRIFWDDDQGKPVVRMYEYLGIWNATRGRVEQCDAASIPAEEAIRALGVESLASLIGGAFTFRTDAITRDIVIGGVSWSPGLRRVTLYEDCQSITDEVAKIDVDLGKGEAHLWLPDGRHFEGALTSFVRR</sequence>
<dbReference type="Proteomes" id="UP000034846">
    <property type="component" value="Unassembled WGS sequence"/>
</dbReference>
<dbReference type="EMBL" id="LCRD01000059">
    <property type="protein sequence ID" value="KKW28875.1"/>
    <property type="molecule type" value="Genomic_DNA"/>
</dbReference>
<name>A0A0G1XDC3_9BACT</name>
<protein>
    <submittedName>
        <fullName evidence="1">Uncharacterized protein</fullName>
    </submittedName>
</protein>
<organism evidence="1 2">
    <name type="scientific">Candidatus Uhrbacteria bacterium GW2011_GWD2_52_7</name>
    <dbReference type="NCBI Taxonomy" id="1618989"/>
    <lineage>
        <taxon>Bacteria</taxon>
        <taxon>Candidatus Uhriibacteriota</taxon>
    </lineage>
</organism>
<gene>
    <name evidence="1" type="ORF">UY72_C0059G0002</name>
</gene>
<reference evidence="1 2" key="1">
    <citation type="journal article" date="2015" name="Nature">
        <title>rRNA introns, odd ribosomes, and small enigmatic genomes across a large radiation of phyla.</title>
        <authorList>
            <person name="Brown C.T."/>
            <person name="Hug L.A."/>
            <person name="Thomas B.C."/>
            <person name="Sharon I."/>
            <person name="Castelle C.J."/>
            <person name="Singh A."/>
            <person name="Wilkins M.J."/>
            <person name="Williams K.H."/>
            <person name="Banfield J.F."/>
        </authorList>
    </citation>
    <scope>NUCLEOTIDE SEQUENCE [LARGE SCALE GENOMIC DNA]</scope>
</reference>
<proteinExistence type="predicted"/>
<accession>A0A0G1XDC3</accession>